<dbReference type="AlphaFoldDB" id="A0A0D2YCF8"/>
<proteinExistence type="predicted"/>
<name>A0A0D2YCF8_FUSOF</name>
<reference evidence="3" key="1">
    <citation type="journal article" date="2012" name="Mol. Plant Microbe Interact.">
        <title>A highly conserved effector in Fusarium oxysporum is required for full virulence on Arabidopsis.</title>
        <authorList>
            <person name="Thatcher L.F."/>
            <person name="Gardiner D.M."/>
            <person name="Kazan K."/>
            <person name="Manners J."/>
        </authorList>
    </citation>
    <scope>NUCLEOTIDE SEQUENCE [LARGE SCALE GENOMIC DNA]</scope>
    <source>
        <strain evidence="3">Fo5176</strain>
    </source>
</reference>
<dbReference type="Proteomes" id="UP000002489">
    <property type="component" value="Unassembled WGS sequence"/>
</dbReference>
<evidence type="ECO:0000256" key="1">
    <source>
        <dbReference type="SAM" id="MobiDB-lite"/>
    </source>
</evidence>
<sequence length="128" mass="14658">MRRRLKVPMCEFPTRHICRWVTLAFESVPTGNYAIKLASSAPDAPPKTNTALSFRQTLPLQRGFRFWSNVSLNAVMQDTTPVSLNTKHPRNRSQLRLLLNNNPSVDPPTTKRSRRNKHPKTALDPNIR</sequence>
<feature type="compositionally biased region" description="Basic residues" evidence="1">
    <location>
        <begin position="111"/>
        <end position="120"/>
    </location>
</feature>
<protein>
    <submittedName>
        <fullName evidence="2">Uncharacterized protein</fullName>
    </submittedName>
</protein>
<organism evidence="2 3">
    <name type="scientific">Fusarium oxysporum (strain Fo5176)</name>
    <name type="common">Fusarium vascular wilt</name>
    <dbReference type="NCBI Taxonomy" id="660025"/>
    <lineage>
        <taxon>Eukaryota</taxon>
        <taxon>Fungi</taxon>
        <taxon>Dikarya</taxon>
        <taxon>Ascomycota</taxon>
        <taxon>Pezizomycotina</taxon>
        <taxon>Sordariomycetes</taxon>
        <taxon>Hypocreomycetidae</taxon>
        <taxon>Hypocreales</taxon>
        <taxon>Nectriaceae</taxon>
        <taxon>Fusarium</taxon>
        <taxon>Fusarium oxysporum species complex</taxon>
    </lineage>
</organism>
<evidence type="ECO:0000313" key="3">
    <source>
        <dbReference type="Proteomes" id="UP000002489"/>
    </source>
</evidence>
<feature type="region of interest" description="Disordered" evidence="1">
    <location>
        <begin position="82"/>
        <end position="128"/>
    </location>
</feature>
<evidence type="ECO:0000313" key="2">
    <source>
        <dbReference type="EnsemblFungi" id="FOXG_13990P0"/>
    </source>
</evidence>
<reference evidence="2" key="2">
    <citation type="submission" date="2025-08" db="UniProtKB">
        <authorList>
            <consortium name="EnsemblFungi"/>
        </authorList>
    </citation>
    <scope>IDENTIFICATION</scope>
    <source>
        <strain evidence="2">4287 / CBS 123668 / FGSC 9935 / NRRL 34936</strain>
    </source>
</reference>
<accession>A0A0D2YCF8</accession>
<dbReference type="EnsemblFungi" id="FOXG_13990T0">
    <property type="protein sequence ID" value="FOXG_13990P0"/>
    <property type="gene ID" value="FOXG_13990"/>
</dbReference>